<name>A0AAD4KSZ8_9EURO</name>
<evidence type="ECO:0000313" key="2">
    <source>
        <dbReference type="Proteomes" id="UP001201262"/>
    </source>
</evidence>
<accession>A0AAD4KSZ8</accession>
<gene>
    <name evidence="1" type="ORF">BGW36DRAFT_149279</name>
</gene>
<comment type="caution">
    <text evidence="1">The sequence shown here is derived from an EMBL/GenBank/DDBJ whole genome shotgun (WGS) entry which is preliminary data.</text>
</comment>
<keyword evidence="2" id="KW-1185">Reference proteome</keyword>
<dbReference type="EMBL" id="JAJTJA010000005">
    <property type="protein sequence ID" value="KAH8698642.1"/>
    <property type="molecule type" value="Genomic_DNA"/>
</dbReference>
<dbReference type="Proteomes" id="UP001201262">
    <property type="component" value="Unassembled WGS sequence"/>
</dbReference>
<dbReference type="RefSeq" id="XP_046073106.1">
    <property type="nucleotide sequence ID" value="XM_046209489.1"/>
</dbReference>
<reference evidence="1" key="1">
    <citation type="submission" date="2021-12" db="EMBL/GenBank/DDBJ databases">
        <title>Convergent genome expansion in fungi linked to evolution of root-endophyte symbiosis.</title>
        <authorList>
            <consortium name="DOE Joint Genome Institute"/>
            <person name="Ke Y.-H."/>
            <person name="Bonito G."/>
            <person name="Liao H.-L."/>
            <person name="Looney B."/>
            <person name="Rojas-Flechas A."/>
            <person name="Nash J."/>
            <person name="Hameed K."/>
            <person name="Schadt C."/>
            <person name="Martin F."/>
            <person name="Crous P.W."/>
            <person name="Miettinen O."/>
            <person name="Magnuson J.K."/>
            <person name="Labbe J."/>
            <person name="Jacobson D."/>
            <person name="Doktycz M.J."/>
            <person name="Veneault-Fourrey C."/>
            <person name="Kuo A."/>
            <person name="Mondo S."/>
            <person name="Calhoun S."/>
            <person name="Riley R."/>
            <person name="Ohm R."/>
            <person name="LaButti K."/>
            <person name="Andreopoulos B."/>
            <person name="Pangilinan J."/>
            <person name="Nolan M."/>
            <person name="Tritt A."/>
            <person name="Clum A."/>
            <person name="Lipzen A."/>
            <person name="Daum C."/>
            <person name="Barry K."/>
            <person name="Grigoriev I.V."/>
            <person name="Vilgalys R."/>
        </authorList>
    </citation>
    <scope>NUCLEOTIDE SEQUENCE</scope>
    <source>
        <strain evidence="1">PMI_201</strain>
    </source>
</reference>
<proteinExistence type="predicted"/>
<evidence type="ECO:0000313" key="1">
    <source>
        <dbReference type="EMBL" id="KAH8698642.1"/>
    </source>
</evidence>
<dbReference type="AlphaFoldDB" id="A0AAD4KSZ8"/>
<protein>
    <submittedName>
        <fullName evidence="1">Uncharacterized protein</fullName>
    </submittedName>
</protein>
<sequence>MMIQVGKIFRKKIFDIVSVRAYGLVGMTSRLQKNIYTGYTMLLLIPFLSQVREGAGFDLQYVHLHFYTIFTREKDVFFILSSLHLPSQFLSGDTSLCAWVKLFQRIVAGMAERLKKRDFKKVNKGNSSFASFALWLVAKIWLSRAINKDKKICTETCDGVYV</sequence>
<organism evidence="1 2">
    <name type="scientific">Talaromyces proteolyticus</name>
    <dbReference type="NCBI Taxonomy" id="1131652"/>
    <lineage>
        <taxon>Eukaryota</taxon>
        <taxon>Fungi</taxon>
        <taxon>Dikarya</taxon>
        <taxon>Ascomycota</taxon>
        <taxon>Pezizomycotina</taxon>
        <taxon>Eurotiomycetes</taxon>
        <taxon>Eurotiomycetidae</taxon>
        <taxon>Eurotiales</taxon>
        <taxon>Trichocomaceae</taxon>
        <taxon>Talaromyces</taxon>
        <taxon>Talaromyces sect. Bacilispori</taxon>
    </lineage>
</organism>
<dbReference type="GeneID" id="70239776"/>